<proteinExistence type="predicted"/>
<name>A0A1M7AIE9_9FLAO</name>
<evidence type="ECO:0000313" key="1">
    <source>
        <dbReference type="EMBL" id="GGE90368.1"/>
    </source>
</evidence>
<organism evidence="2 3">
    <name type="scientific">Chishuiella changwenlii</name>
    <dbReference type="NCBI Taxonomy" id="1434701"/>
    <lineage>
        <taxon>Bacteria</taxon>
        <taxon>Pseudomonadati</taxon>
        <taxon>Bacteroidota</taxon>
        <taxon>Flavobacteriia</taxon>
        <taxon>Flavobacteriales</taxon>
        <taxon>Weeksellaceae</taxon>
        <taxon>Chishuiella</taxon>
    </lineage>
</organism>
<reference evidence="2" key="2">
    <citation type="submission" date="2016-11" db="EMBL/GenBank/DDBJ databases">
        <authorList>
            <person name="Jaros S."/>
            <person name="Januszkiewicz K."/>
            <person name="Wedrychowicz H."/>
        </authorList>
    </citation>
    <scope>NUCLEOTIDE SEQUENCE [LARGE SCALE GENOMIC DNA]</scope>
    <source>
        <strain evidence="2">DSM 27989</strain>
    </source>
</reference>
<protein>
    <recommendedName>
        <fullName evidence="5">DUF4846 domain-containing protein</fullName>
    </recommendedName>
</protein>
<dbReference type="InterPro" id="IPR032315">
    <property type="entry name" value="DUF4846"/>
</dbReference>
<dbReference type="Proteomes" id="UP000650994">
    <property type="component" value="Unassembled WGS sequence"/>
</dbReference>
<dbReference type="EMBL" id="FRBH01000009">
    <property type="protein sequence ID" value="SHL42407.1"/>
    <property type="molecule type" value="Genomic_DNA"/>
</dbReference>
<evidence type="ECO:0000313" key="3">
    <source>
        <dbReference type="Proteomes" id="UP000184120"/>
    </source>
</evidence>
<dbReference type="PROSITE" id="PS51257">
    <property type="entry name" value="PROKAR_LIPOPROTEIN"/>
    <property type="match status" value="1"/>
</dbReference>
<dbReference type="Pfam" id="PF16138">
    <property type="entry name" value="DUF4846"/>
    <property type="match status" value="1"/>
</dbReference>
<reference evidence="1" key="1">
    <citation type="journal article" date="2014" name="Int. J. Syst. Evol. Microbiol.">
        <title>Complete genome of a new Firmicutes species belonging to the dominant human colonic microbiota ('Ruminococcus bicirculans') reveals two chromosomes and a selective capacity to utilize plant glucans.</title>
        <authorList>
            <consortium name="NISC Comparative Sequencing Program"/>
            <person name="Wegmann U."/>
            <person name="Louis P."/>
            <person name="Goesmann A."/>
            <person name="Henrissat B."/>
            <person name="Duncan S.H."/>
            <person name="Flint H.J."/>
        </authorList>
    </citation>
    <scope>NUCLEOTIDE SEQUENCE</scope>
    <source>
        <strain evidence="1">CGMCC 1.12707</strain>
    </source>
</reference>
<evidence type="ECO:0000313" key="2">
    <source>
        <dbReference type="EMBL" id="SHL42407.1"/>
    </source>
</evidence>
<reference evidence="1" key="5">
    <citation type="submission" date="2024-05" db="EMBL/GenBank/DDBJ databases">
        <authorList>
            <person name="Sun Q."/>
            <person name="Zhou Y."/>
        </authorList>
    </citation>
    <scope>NUCLEOTIDE SEQUENCE</scope>
    <source>
        <strain evidence="1">CGMCC 1.12707</strain>
    </source>
</reference>
<evidence type="ECO:0000313" key="4">
    <source>
        <dbReference type="Proteomes" id="UP000650994"/>
    </source>
</evidence>
<dbReference type="STRING" id="1434701.SAMN05443634_10942"/>
<dbReference type="OrthoDB" id="5511471at2"/>
<dbReference type="Proteomes" id="UP000184120">
    <property type="component" value="Unassembled WGS sequence"/>
</dbReference>
<sequence length="273" mass="31902">MIKNLYVLLIVIGIFSCKTENKEKSILKNDSTELEEKVNTSFIQQDESIILNRYLLPKGYERENYSTKDFGYFLQHLPLKPLGSVVKYYDGKEKTKQNVYNSVIDLSIGNKDLHQCADATMRLRADYLYQQKRYDEIAFNYLSDGKPRYYKDYAKGDYSKDKYWAYLETIFSYANTASLQQQLKSITYDEVKIGDILIQIGRPFGHAVIVVDLAKNNNGEQIVLLAQSYMPAQELQILDNPINKQLSPWYNVKNGRIITPEWKFTSEDWKTWN</sequence>
<reference evidence="4" key="4">
    <citation type="journal article" date="2019" name="Int. J. Syst. Evol. Microbiol.">
        <title>The Global Catalogue of Microorganisms (GCM) 10K type strain sequencing project: providing services to taxonomists for standard genome sequencing and annotation.</title>
        <authorList>
            <consortium name="The Broad Institute Genomics Platform"/>
            <consortium name="The Broad Institute Genome Sequencing Center for Infectious Disease"/>
            <person name="Wu L."/>
            <person name="Ma J."/>
        </authorList>
    </citation>
    <scope>NUCLEOTIDE SEQUENCE [LARGE SCALE GENOMIC DNA]</scope>
    <source>
        <strain evidence="4">CGMCC 1.12707</strain>
    </source>
</reference>
<accession>A0A1M7AIE9</accession>
<dbReference type="RefSeq" id="WP_143147315.1">
    <property type="nucleotide sequence ID" value="NZ_BMFL01000003.1"/>
</dbReference>
<evidence type="ECO:0008006" key="5">
    <source>
        <dbReference type="Google" id="ProtNLM"/>
    </source>
</evidence>
<keyword evidence="4" id="KW-1185">Reference proteome</keyword>
<gene>
    <name evidence="1" type="ORF">GCM10010984_05110</name>
    <name evidence="2" type="ORF">SAMN05443634_10942</name>
</gene>
<dbReference type="AlphaFoldDB" id="A0A1M7AIE9"/>
<reference evidence="3" key="3">
    <citation type="submission" date="2016-11" db="EMBL/GenBank/DDBJ databases">
        <authorList>
            <person name="Varghese N."/>
            <person name="Submissions S."/>
        </authorList>
    </citation>
    <scope>NUCLEOTIDE SEQUENCE [LARGE SCALE GENOMIC DNA]</scope>
    <source>
        <strain evidence="3">DSM 27989</strain>
    </source>
</reference>
<dbReference type="EMBL" id="BMFL01000003">
    <property type="protein sequence ID" value="GGE90368.1"/>
    <property type="molecule type" value="Genomic_DNA"/>
</dbReference>